<dbReference type="GO" id="GO:0030915">
    <property type="term" value="C:Smc5-Smc6 complex"/>
    <property type="evidence" value="ECO:0007669"/>
    <property type="project" value="UniProtKB-UniRule"/>
</dbReference>
<dbReference type="GO" id="GO:0008270">
    <property type="term" value="F:zinc ion binding"/>
    <property type="evidence" value="ECO:0007669"/>
    <property type="project" value="UniProtKB-KW"/>
</dbReference>
<dbReference type="Gene3D" id="3.30.40.10">
    <property type="entry name" value="Zinc/RING finger domain, C3HC4 (zinc finger)"/>
    <property type="match status" value="1"/>
</dbReference>
<keyword evidence="14 15" id="KW-0539">Nucleus</keyword>
<dbReference type="EC" id="2.3.2.27" evidence="4 15"/>
<dbReference type="Pfam" id="PF08746">
    <property type="entry name" value="zf-RING-like"/>
    <property type="match status" value="1"/>
</dbReference>
<evidence type="ECO:0000256" key="3">
    <source>
        <dbReference type="ARBA" id="ARBA00010258"/>
    </source>
</evidence>
<evidence type="ECO:0000256" key="15">
    <source>
        <dbReference type="RuleBase" id="RU368018"/>
    </source>
</evidence>
<organism evidence="18 19">
    <name type="scientific">Meira miltonrushii</name>
    <dbReference type="NCBI Taxonomy" id="1280837"/>
    <lineage>
        <taxon>Eukaryota</taxon>
        <taxon>Fungi</taxon>
        <taxon>Dikarya</taxon>
        <taxon>Basidiomycota</taxon>
        <taxon>Ustilaginomycotina</taxon>
        <taxon>Exobasidiomycetes</taxon>
        <taxon>Exobasidiales</taxon>
        <taxon>Brachybasidiaceae</taxon>
        <taxon>Meira</taxon>
    </lineage>
</organism>
<comment type="subunit">
    <text evidence="15">Component of the Smc5-Smc6 complex.</text>
</comment>
<dbReference type="STRING" id="1280837.A0A316V588"/>
<evidence type="ECO:0000256" key="10">
    <source>
        <dbReference type="ARBA" id="ARBA00022786"/>
    </source>
</evidence>
<dbReference type="InterPro" id="IPR036388">
    <property type="entry name" value="WH-like_DNA-bd_sf"/>
</dbReference>
<evidence type="ECO:0000256" key="8">
    <source>
        <dbReference type="ARBA" id="ARBA00022763"/>
    </source>
</evidence>
<feature type="domain" description="Non-structural maintenance of chromosomes element 1 RING C4HC3-type" evidence="17">
    <location>
        <begin position="186"/>
        <end position="232"/>
    </location>
</feature>
<evidence type="ECO:0000313" key="18">
    <source>
        <dbReference type="EMBL" id="PWN32622.1"/>
    </source>
</evidence>
<dbReference type="RefSeq" id="XP_025352924.1">
    <property type="nucleotide sequence ID" value="XM_025497890.1"/>
</dbReference>
<reference evidence="18 19" key="1">
    <citation type="journal article" date="2018" name="Mol. Biol. Evol.">
        <title>Broad Genomic Sampling Reveals a Smut Pathogenic Ancestry of the Fungal Clade Ustilaginomycotina.</title>
        <authorList>
            <person name="Kijpornyongpan T."/>
            <person name="Mondo S.J."/>
            <person name="Barry K."/>
            <person name="Sandor L."/>
            <person name="Lee J."/>
            <person name="Lipzen A."/>
            <person name="Pangilinan J."/>
            <person name="LaButti K."/>
            <person name="Hainaut M."/>
            <person name="Henrissat B."/>
            <person name="Grigoriev I.V."/>
            <person name="Spatafora J.W."/>
            <person name="Aime M.C."/>
        </authorList>
    </citation>
    <scope>NUCLEOTIDE SEQUENCE [LARGE SCALE GENOMIC DNA]</scope>
    <source>
        <strain evidence="18 19">MCA 3882</strain>
    </source>
</reference>
<keyword evidence="7 15" id="KW-0479">Metal-binding</keyword>
<comment type="function">
    <text evidence="15">Acts in a DNA repair pathway for removal of UV-induced DNA damage that is distinct from classical nucleotide excision repair and in repair of ionizing radiation damage. Functions in homologous recombination repair of DNA double strand breaks and in recovery of stalled replication forks.</text>
</comment>
<evidence type="ECO:0000259" key="17">
    <source>
        <dbReference type="Pfam" id="PF08746"/>
    </source>
</evidence>
<dbReference type="InterPro" id="IPR011513">
    <property type="entry name" value="Nse1"/>
</dbReference>
<dbReference type="GO" id="GO:0005634">
    <property type="term" value="C:nucleus"/>
    <property type="evidence" value="ECO:0007669"/>
    <property type="project" value="UniProtKB-SubCell"/>
</dbReference>
<dbReference type="GO" id="GO:0061630">
    <property type="term" value="F:ubiquitin protein ligase activity"/>
    <property type="evidence" value="ECO:0007669"/>
    <property type="project" value="UniProtKB-EC"/>
</dbReference>
<dbReference type="Gene3D" id="1.10.10.10">
    <property type="entry name" value="Winged helix-like DNA-binding domain superfamily/Winged helix DNA-binding domain"/>
    <property type="match status" value="1"/>
</dbReference>
<evidence type="ECO:0000256" key="1">
    <source>
        <dbReference type="ARBA" id="ARBA00000900"/>
    </source>
</evidence>
<dbReference type="Gene3D" id="3.90.1150.220">
    <property type="match status" value="1"/>
</dbReference>
<feature type="compositionally biased region" description="Acidic residues" evidence="16">
    <location>
        <begin position="276"/>
        <end position="291"/>
    </location>
</feature>
<keyword evidence="10 15" id="KW-0833">Ubl conjugation pathway</keyword>
<comment type="catalytic activity">
    <reaction evidence="1 15">
        <text>S-ubiquitinyl-[E2 ubiquitin-conjugating enzyme]-L-cysteine + [acceptor protein]-L-lysine = [E2 ubiquitin-conjugating enzyme]-L-cysteine + N(6)-ubiquitinyl-[acceptor protein]-L-lysine.</text>
        <dbReference type="EC" id="2.3.2.27"/>
    </reaction>
</comment>
<comment type="similarity">
    <text evidence="3 15">Belongs to the NSE1 family.</text>
</comment>
<dbReference type="OrthoDB" id="185455at2759"/>
<feature type="region of interest" description="Disordered" evidence="16">
    <location>
        <begin position="243"/>
        <end position="330"/>
    </location>
</feature>
<evidence type="ECO:0000256" key="13">
    <source>
        <dbReference type="ARBA" id="ARBA00023204"/>
    </source>
</evidence>
<dbReference type="GeneID" id="37019671"/>
<keyword evidence="8 15" id="KW-0227">DNA damage</keyword>
<dbReference type="Pfam" id="PF07574">
    <property type="entry name" value="SMC_Nse1"/>
    <property type="match status" value="1"/>
</dbReference>
<evidence type="ECO:0000256" key="6">
    <source>
        <dbReference type="ARBA" id="ARBA00022679"/>
    </source>
</evidence>
<dbReference type="FunCoup" id="A0A316V588">
    <property type="interactions" value="117"/>
</dbReference>
<proteinExistence type="inferred from homology"/>
<keyword evidence="11 15" id="KW-0862">Zinc</keyword>
<dbReference type="PANTHER" id="PTHR20973">
    <property type="entry name" value="NON-SMC ELEMENT 1-RELATED"/>
    <property type="match status" value="1"/>
</dbReference>
<dbReference type="Proteomes" id="UP000245771">
    <property type="component" value="Unassembled WGS sequence"/>
</dbReference>
<evidence type="ECO:0000256" key="14">
    <source>
        <dbReference type="ARBA" id="ARBA00023242"/>
    </source>
</evidence>
<feature type="compositionally biased region" description="Acidic residues" evidence="16">
    <location>
        <begin position="318"/>
        <end position="330"/>
    </location>
</feature>
<dbReference type="EMBL" id="KZ819605">
    <property type="protein sequence ID" value="PWN32622.1"/>
    <property type="molecule type" value="Genomic_DNA"/>
</dbReference>
<protein>
    <recommendedName>
        <fullName evidence="5 15">Non-structural maintenance of chromosomes element 1 homolog</fullName>
        <ecNumber evidence="4 15">2.3.2.27</ecNumber>
    </recommendedName>
</protein>
<evidence type="ECO:0000313" key="19">
    <source>
        <dbReference type="Proteomes" id="UP000245771"/>
    </source>
</evidence>
<keyword evidence="19" id="KW-1185">Reference proteome</keyword>
<evidence type="ECO:0000256" key="11">
    <source>
        <dbReference type="ARBA" id="ARBA00022833"/>
    </source>
</evidence>
<evidence type="ECO:0000256" key="2">
    <source>
        <dbReference type="ARBA" id="ARBA00004123"/>
    </source>
</evidence>
<evidence type="ECO:0000256" key="7">
    <source>
        <dbReference type="ARBA" id="ARBA00022723"/>
    </source>
</evidence>
<evidence type="ECO:0000256" key="16">
    <source>
        <dbReference type="SAM" id="MobiDB-lite"/>
    </source>
</evidence>
<accession>A0A316V588</accession>
<comment type="subcellular location">
    <subcellularLocation>
        <location evidence="2 15">Nucleus</location>
    </subcellularLocation>
</comment>
<dbReference type="InterPro" id="IPR014857">
    <property type="entry name" value="Nse1_RING_C4HC3-type"/>
</dbReference>
<evidence type="ECO:0000256" key="12">
    <source>
        <dbReference type="ARBA" id="ARBA00023172"/>
    </source>
</evidence>
<evidence type="ECO:0000256" key="4">
    <source>
        <dbReference type="ARBA" id="ARBA00012483"/>
    </source>
</evidence>
<name>A0A316V588_9BASI</name>
<dbReference type="PANTHER" id="PTHR20973:SF0">
    <property type="entry name" value="NON-STRUCTURAL MAINTENANCE OF CHROMOSOMES ELEMENT 1 HOMOLOG"/>
    <property type="match status" value="1"/>
</dbReference>
<keyword evidence="13 15" id="KW-0234">DNA repair</keyword>
<evidence type="ECO:0000256" key="9">
    <source>
        <dbReference type="ARBA" id="ARBA00022771"/>
    </source>
</evidence>
<dbReference type="GO" id="GO:0000724">
    <property type="term" value="P:double-strand break repair via homologous recombination"/>
    <property type="evidence" value="ECO:0007669"/>
    <property type="project" value="TreeGrafter"/>
</dbReference>
<dbReference type="AlphaFoldDB" id="A0A316V588"/>
<keyword evidence="9 15" id="KW-0863">Zinc-finger</keyword>
<feature type="compositionally biased region" description="Polar residues" evidence="16">
    <location>
        <begin position="243"/>
        <end position="272"/>
    </location>
</feature>
<dbReference type="InParanoid" id="A0A316V588"/>
<evidence type="ECO:0000256" key="5">
    <source>
        <dbReference type="ARBA" id="ARBA00019422"/>
    </source>
</evidence>
<gene>
    <name evidence="18" type="ORF">FA14DRAFT_157329</name>
</gene>
<keyword evidence="12 15" id="KW-0233">DNA recombination</keyword>
<dbReference type="InterPro" id="IPR013083">
    <property type="entry name" value="Znf_RING/FYVE/PHD"/>
</dbReference>
<sequence length="330" mass="37179">MVEALELPQQAWLQGMMSHRIVTEERSQAMFKAATEACRVQHTQRDYAECIKKVNNALIVVNLEIRRMIDEQTEKHMLAIVNTKADEIAELATQFTPHEIKFIKSLIENIFTAPRRAYCISSTVAISLGKDMDPELSSTKADILCKKLVSQGWITKDAGFYFLSPRSLLELQSYLRGSYEEYMHTCHACKDIVTRGLACSTEGCDLYAHHYCKPRLLSMLQTKGDVRLCAKCKKPWSPLTVGDTTNASTMMIGRSNRNNGENPLGFTSVNRASTGETDDSEDSEEEDELGETQDSGSKRGRSSTVQSRSSQRRRITEEETVPLEEDEESD</sequence>
<keyword evidence="6 15" id="KW-0808">Transferase</keyword>